<dbReference type="EMBL" id="PDCK01000044">
    <property type="protein sequence ID" value="PRQ23558.1"/>
    <property type="molecule type" value="Genomic_DNA"/>
</dbReference>
<name>A0A2P6PNQ2_ROSCH</name>
<dbReference type="OMA" id="NTSDFCF"/>
<sequence length="82" mass="9462">MLLSLSKRVLFILLAAPFCWRFSFTVKCLVILSSLQNCKNLFILYSLPSLLLKYLIFLPVRFSTSVFHSLNLVKTSDFSLIK</sequence>
<dbReference type="Gramene" id="PRQ23558">
    <property type="protein sequence ID" value="PRQ23558"/>
    <property type="gene ID" value="RchiOBHm_Chr6g0262701"/>
</dbReference>
<protein>
    <submittedName>
        <fullName evidence="2">Uncharacterized protein</fullName>
    </submittedName>
</protein>
<keyword evidence="1" id="KW-0812">Transmembrane</keyword>
<proteinExistence type="predicted"/>
<comment type="caution">
    <text evidence="2">The sequence shown here is derived from an EMBL/GenBank/DDBJ whole genome shotgun (WGS) entry which is preliminary data.</text>
</comment>
<dbReference type="AlphaFoldDB" id="A0A2P6PNQ2"/>
<evidence type="ECO:0000313" key="3">
    <source>
        <dbReference type="Proteomes" id="UP000238479"/>
    </source>
</evidence>
<keyword evidence="1" id="KW-0472">Membrane</keyword>
<organism evidence="2 3">
    <name type="scientific">Rosa chinensis</name>
    <name type="common">China rose</name>
    <dbReference type="NCBI Taxonomy" id="74649"/>
    <lineage>
        <taxon>Eukaryota</taxon>
        <taxon>Viridiplantae</taxon>
        <taxon>Streptophyta</taxon>
        <taxon>Embryophyta</taxon>
        <taxon>Tracheophyta</taxon>
        <taxon>Spermatophyta</taxon>
        <taxon>Magnoliopsida</taxon>
        <taxon>eudicotyledons</taxon>
        <taxon>Gunneridae</taxon>
        <taxon>Pentapetalae</taxon>
        <taxon>rosids</taxon>
        <taxon>fabids</taxon>
        <taxon>Rosales</taxon>
        <taxon>Rosaceae</taxon>
        <taxon>Rosoideae</taxon>
        <taxon>Rosoideae incertae sedis</taxon>
        <taxon>Rosa</taxon>
    </lineage>
</organism>
<reference evidence="2 3" key="1">
    <citation type="journal article" date="2018" name="Nat. Genet.">
        <title>The Rosa genome provides new insights in the design of modern roses.</title>
        <authorList>
            <person name="Bendahmane M."/>
        </authorList>
    </citation>
    <scope>NUCLEOTIDE SEQUENCE [LARGE SCALE GENOMIC DNA]</scope>
    <source>
        <strain evidence="3">cv. Old Blush</strain>
    </source>
</reference>
<evidence type="ECO:0000256" key="1">
    <source>
        <dbReference type="SAM" id="Phobius"/>
    </source>
</evidence>
<feature type="transmembrane region" description="Helical" evidence="1">
    <location>
        <begin position="41"/>
        <end position="60"/>
    </location>
</feature>
<accession>A0A2P6PNQ2</accession>
<evidence type="ECO:0000313" key="2">
    <source>
        <dbReference type="EMBL" id="PRQ23558.1"/>
    </source>
</evidence>
<keyword evidence="1" id="KW-1133">Transmembrane helix</keyword>
<keyword evidence="3" id="KW-1185">Reference proteome</keyword>
<gene>
    <name evidence="2" type="ORF">RchiOBHm_Chr6g0262701</name>
</gene>
<dbReference type="Proteomes" id="UP000238479">
    <property type="component" value="Chromosome 6"/>
</dbReference>